<feature type="transmembrane region" description="Helical" evidence="1">
    <location>
        <begin position="82"/>
        <end position="100"/>
    </location>
</feature>
<gene>
    <name evidence="2" type="ORF">DSAG12_01930</name>
</gene>
<feature type="transmembrane region" description="Helical" evidence="1">
    <location>
        <begin position="112"/>
        <end position="134"/>
    </location>
</feature>
<feature type="transmembrane region" description="Helical" evidence="1">
    <location>
        <begin position="238"/>
        <end position="257"/>
    </location>
</feature>
<keyword evidence="1" id="KW-0812">Transmembrane</keyword>
<reference evidence="2 3" key="1">
    <citation type="journal article" date="2020" name="Nature">
        <title>Isolation of an archaeon at the prokaryote-eukaryote interface.</title>
        <authorList>
            <person name="Imachi H."/>
            <person name="Nobu M.K."/>
            <person name="Nakahara N."/>
            <person name="Morono Y."/>
            <person name="Ogawara M."/>
            <person name="Takaki Y."/>
            <person name="Takano Y."/>
            <person name="Uematsu K."/>
            <person name="Ikuta T."/>
            <person name="Ito M."/>
            <person name="Matsui Y."/>
            <person name="Miyazaki M."/>
            <person name="Murata K."/>
            <person name="Saito Y."/>
            <person name="Sakai S."/>
            <person name="Song C."/>
            <person name="Tasumi E."/>
            <person name="Yamanaka Y."/>
            <person name="Yamaguchi T."/>
            <person name="Kamagata Y."/>
            <person name="Tamaki H."/>
            <person name="Takai K."/>
        </authorList>
    </citation>
    <scope>NUCLEOTIDE SEQUENCE [LARGE SCALE GENOMIC DNA]</scope>
    <source>
        <strain evidence="2 3">MK-D1</strain>
    </source>
</reference>
<dbReference type="RefSeq" id="WP_147662986.1">
    <property type="nucleotide sequence ID" value="NZ_CP042905.2"/>
</dbReference>
<evidence type="ECO:0000313" key="3">
    <source>
        <dbReference type="Proteomes" id="UP000321408"/>
    </source>
</evidence>
<feature type="transmembrane region" description="Helical" evidence="1">
    <location>
        <begin position="172"/>
        <end position="189"/>
    </location>
</feature>
<evidence type="ECO:0000256" key="1">
    <source>
        <dbReference type="SAM" id="Phobius"/>
    </source>
</evidence>
<dbReference type="GeneID" id="41329921"/>
<feature type="transmembrane region" description="Helical" evidence="1">
    <location>
        <begin position="333"/>
        <end position="351"/>
    </location>
</feature>
<accession>A0A5B9DAR0</accession>
<keyword evidence="1" id="KW-1133">Transmembrane helix</keyword>
<keyword evidence="1" id="KW-0472">Membrane</keyword>
<name>A0A5B9DAR0_9ARCH</name>
<feature type="transmembrane region" description="Helical" evidence="1">
    <location>
        <begin position="303"/>
        <end position="321"/>
    </location>
</feature>
<feature type="transmembrane region" description="Helical" evidence="1">
    <location>
        <begin position="263"/>
        <end position="283"/>
    </location>
</feature>
<dbReference type="Proteomes" id="UP000321408">
    <property type="component" value="Chromosome"/>
</dbReference>
<dbReference type="AlphaFoldDB" id="A0A5B9DAR0"/>
<keyword evidence="3" id="KW-1185">Reference proteome</keyword>
<dbReference type="KEGG" id="psyt:DSAG12_01930"/>
<evidence type="ECO:0000313" key="2">
    <source>
        <dbReference type="EMBL" id="QEE16101.1"/>
    </source>
</evidence>
<organism evidence="2 3">
    <name type="scientific">Promethearchaeum syntrophicum</name>
    <dbReference type="NCBI Taxonomy" id="2594042"/>
    <lineage>
        <taxon>Archaea</taxon>
        <taxon>Promethearchaeati</taxon>
        <taxon>Promethearchaeota</taxon>
        <taxon>Promethearchaeia</taxon>
        <taxon>Promethearchaeales</taxon>
        <taxon>Promethearchaeaceae</taxon>
        <taxon>Promethearchaeum</taxon>
    </lineage>
</organism>
<sequence length="360" mass="40973">MSEELKIEETEKKEKKEKKSKIRFEWLDQFRGIIIILFIIQTCAWIFSNDPANGIMPLMAPALNHGFKYADYERPLITMIDLGQQIFIFLVGFMQAFAVLKRKDKGLSDGKIWIHIGKRFVLVMILSVLHGLAADKFDSYFILALGTLANIAWAGLAAGIAALYIPKPKFRLIVGLGVMLLQSILYIFEGLHEWEAGAWEFPFMTINHIAIGLVASAFTLWFLNPKGEINEEGIKKNVLPLTVAFLISSYLLDFIQWSDHHKVSTPLAMLAVSVSTFFLYAFYHFDKDGFHVPGLSTFGKNMLMVFLFSMVINELVYYGLIEGYLGISGVFDMILLGIVPILLIWIIAWIFEKLNWIIKI</sequence>
<feature type="transmembrane region" description="Helical" evidence="1">
    <location>
        <begin position="201"/>
        <end position="223"/>
    </location>
</feature>
<feature type="transmembrane region" description="Helical" evidence="1">
    <location>
        <begin position="140"/>
        <end position="165"/>
    </location>
</feature>
<dbReference type="EMBL" id="CP042905">
    <property type="protein sequence ID" value="QEE16101.1"/>
    <property type="molecule type" value="Genomic_DNA"/>
</dbReference>
<reference evidence="2 3" key="2">
    <citation type="journal article" date="2024" name="Int. J. Syst. Evol. Microbiol.">
        <title>Promethearchaeum syntrophicum gen. nov., sp. nov., an anaerobic, obligately syntrophic archaeon, the first isolate of the lineage 'Asgard' archaea, and proposal of the new archaeal phylum Promethearchaeota phyl. nov. and kingdom Promethearchaeati regn. nov.</title>
        <authorList>
            <person name="Imachi H."/>
            <person name="Nobu M.K."/>
            <person name="Kato S."/>
            <person name="Takaki Y."/>
            <person name="Miyazaki M."/>
            <person name="Miyata M."/>
            <person name="Ogawara M."/>
            <person name="Saito Y."/>
            <person name="Sakai S."/>
            <person name="Tahara Y.O."/>
            <person name="Takano Y."/>
            <person name="Tasumi E."/>
            <person name="Uematsu K."/>
            <person name="Yoshimura T."/>
            <person name="Itoh T."/>
            <person name="Ohkuma M."/>
            <person name="Takai K."/>
        </authorList>
    </citation>
    <scope>NUCLEOTIDE SEQUENCE [LARGE SCALE GENOMIC DNA]</scope>
    <source>
        <strain evidence="2 3">MK-D1</strain>
    </source>
</reference>
<protein>
    <submittedName>
        <fullName evidence="2">DUF5009 domain-containing protein</fullName>
    </submittedName>
</protein>
<feature type="transmembrane region" description="Helical" evidence="1">
    <location>
        <begin position="30"/>
        <end position="48"/>
    </location>
</feature>
<proteinExistence type="predicted"/>